<name>A0A7M1AWS0_9BACT</name>
<feature type="domain" description="PAC" evidence="2">
    <location>
        <begin position="216"/>
        <end position="268"/>
    </location>
</feature>
<reference evidence="5 6" key="1">
    <citation type="submission" date="2019-06" db="EMBL/GenBank/DDBJ databases">
        <title>Sulfurimonas gotlandica sp. nov., a chemoautotrophic and psychrotolerant epsilonproteobacterium isolated from a pelagic redoxcline, and an emended description of the genus Sulfurimonas.</title>
        <authorList>
            <person name="Wang S."/>
            <person name="Jiang L."/>
            <person name="Shao Z."/>
        </authorList>
    </citation>
    <scope>NUCLEOTIDE SEQUENCE [LARGE SCALE GENOMIC DNA]</scope>
    <source>
        <strain evidence="5 6">B2</strain>
    </source>
</reference>
<dbReference type="KEGG" id="smax:FJR03_09275"/>
<evidence type="ECO:0000259" key="1">
    <source>
        <dbReference type="PROSITE" id="PS50112"/>
    </source>
</evidence>
<dbReference type="Proteomes" id="UP000593910">
    <property type="component" value="Chromosome"/>
</dbReference>
<dbReference type="InterPro" id="IPR043128">
    <property type="entry name" value="Rev_trsase/Diguanyl_cyclase"/>
</dbReference>
<dbReference type="PROSITE" id="PS50113">
    <property type="entry name" value="PAC"/>
    <property type="match status" value="3"/>
</dbReference>
<sequence>MRTKLKDYFSFINSDFFNLGPMVSFVWKNDSNWTIETVSGNIKENFHYDPQEFLERNLVYVELVHKDDIKRVKNEVKSACKNGKNSFTHEPYRIKNGVGEYRWVQDTTTIFYDEDENITHFIGYLIDITESEKNLTRAIENEEKLQAAQALANLGNWDYDVANDKLFWSDEVYKLFELDKESTTPSYELFLNAVHPDDRKLVDQVYANSLEKKKRYLVQHRLLMKDNRVKYVEETGEHYYDKDGNATKTVGTIQDITHQKEVEIELEKTLSLFRSHKLAMDESSIVSKSDRTGNITYVNDKFCKVTGYTRTEVLGRPHSILRHPDNPKSLFRDLWKTIEAKKVWKQTLKNKDKFGEDYWVDIVILPILDEENNIIEYIAVRHDVTKMIEQQKQLDEMLNTDLLTGLGSRYKLVNDIHESTQGALAILNIDNFSQINDFYGHEVGDYVIKEFGQKMGSCKCDLELQVYHLQGDEYVIFHPQIEAKVFNNALMALREEISKVQIDIDGELITFNFSMSISYEPKEKLLTTADMALRIAKRHNKDIVTYHDDISLNDEYKNNIKWTKKIKEAIANNNIVPVFQPIVNNENREWEKYECLVRLKDNGQLISPFFFLDIAKKTKHYIEITQIMIEKSFEVFKKKDVEFSLNLTIEDILNEEIRNFICKMLETYGIGERVVFEIVESESIENFDEVLEFIHNVKKHGCKIAIDDFGTGYSNFEYLMRLKTDYIKIDGSLIKDIDTNTDAELVVSTIIDFAKKMEIKTIAEFVENEEILTKVKELGIDYSQGYHCSKPLSTIPK</sequence>
<dbReference type="InterPro" id="IPR035919">
    <property type="entry name" value="EAL_sf"/>
</dbReference>
<dbReference type="InterPro" id="IPR000160">
    <property type="entry name" value="GGDEF_dom"/>
</dbReference>
<feature type="domain" description="PAS" evidence="1">
    <location>
        <begin position="26"/>
        <end position="83"/>
    </location>
</feature>
<dbReference type="SMART" id="SM00267">
    <property type="entry name" value="GGDEF"/>
    <property type="match status" value="1"/>
</dbReference>
<dbReference type="Gene3D" id="3.20.20.450">
    <property type="entry name" value="EAL domain"/>
    <property type="match status" value="1"/>
</dbReference>
<keyword evidence="6" id="KW-1185">Reference proteome</keyword>
<dbReference type="EMBL" id="CP041165">
    <property type="protein sequence ID" value="QOP41913.1"/>
    <property type="molecule type" value="Genomic_DNA"/>
</dbReference>
<dbReference type="InterPro" id="IPR001633">
    <property type="entry name" value="EAL_dom"/>
</dbReference>
<dbReference type="SUPFAM" id="SSF55785">
    <property type="entry name" value="PYP-like sensor domain (PAS domain)"/>
    <property type="match status" value="3"/>
</dbReference>
<dbReference type="InterPro" id="IPR035965">
    <property type="entry name" value="PAS-like_dom_sf"/>
</dbReference>
<evidence type="ECO:0000259" key="3">
    <source>
        <dbReference type="PROSITE" id="PS50883"/>
    </source>
</evidence>
<gene>
    <name evidence="5" type="ORF">FJR03_09275</name>
</gene>
<dbReference type="CDD" id="cd00130">
    <property type="entry name" value="PAS"/>
    <property type="match status" value="3"/>
</dbReference>
<dbReference type="InterPro" id="IPR000700">
    <property type="entry name" value="PAS-assoc_C"/>
</dbReference>
<feature type="domain" description="GGDEF" evidence="4">
    <location>
        <begin position="420"/>
        <end position="549"/>
    </location>
</feature>
<dbReference type="NCBIfam" id="TIGR00229">
    <property type="entry name" value="sensory_box"/>
    <property type="match status" value="3"/>
</dbReference>
<dbReference type="SUPFAM" id="SSF55073">
    <property type="entry name" value="Nucleotide cyclase"/>
    <property type="match status" value="1"/>
</dbReference>
<dbReference type="PROSITE" id="PS50883">
    <property type="entry name" value="EAL"/>
    <property type="match status" value="1"/>
</dbReference>
<dbReference type="InterPro" id="IPR000014">
    <property type="entry name" value="PAS"/>
</dbReference>
<dbReference type="Gene3D" id="3.30.450.20">
    <property type="entry name" value="PAS domain"/>
    <property type="match status" value="3"/>
</dbReference>
<dbReference type="InterPro" id="IPR029787">
    <property type="entry name" value="Nucleotide_cyclase"/>
</dbReference>
<evidence type="ECO:0000259" key="2">
    <source>
        <dbReference type="PROSITE" id="PS50113"/>
    </source>
</evidence>
<dbReference type="PANTHER" id="PTHR33121:SF71">
    <property type="entry name" value="OXYGEN SENSOR PROTEIN DOSP"/>
    <property type="match status" value="1"/>
</dbReference>
<dbReference type="SUPFAM" id="SSF141868">
    <property type="entry name" value="EAL domain-like"/>
    <property type="match status" value="1"/>
</dbReference>
<dbReference type="GO" id="GO:0071111">
    <property type="term" value="F:cyclic-guanylate-specific phosphodiesterase activity"/>
    <property type="evidence" value="ECO:0007669"/>
    <property type="project" value="InterPro"/>
</dbReference>
<dbReference type="SMART" id="SM00052">
    <property type="entry name" value="EAL"/>
    <property type="match status" value="1"/>
</dbReference>
<dbReference type="CDD" id="cd01948">
    <property type="entry name" value="EAL"/>
    <property type="match status" value="1"/>
</dbReference>
<dbReference type="NCBIfam" id="TIGR00254">
    <property type="entry name" value="GGDEF"/>
    <property type="match status" value="1"/>
</dbReference>
<dbReference type="CDD" id="cd01949">
    <property type="entry name" value="GGDEF"/>
    <property type="match status" value="1"/>
</dbReference>
<dbReference type="PROSITE" id="PS50112">
    <property type="entry name" value="PAS"/>
    <property type="match status" value="2"/>
</dbReference>
<accession>A0A7M1AWS0</accession>
<feature type="domain" description="PAC" evidence="2">
    <location>
        <begin position="88"/>
        <end position="140"/>
    </location>
</feature>
<dbReference type="InterPro" id="IPR050706">
    <property type="entry name" value="Cyclic-di-GMP_PDE-like"/>
</dbReference>
<dbReference type="InterPro" id="IPR013655">
    <property type="entry name" value="PAS_fold_3"/>
</dbReference>
<dbReference type="Pfam" id="PF08447">
    <property type="entry name" value="PAS_3"/>
    <property type="match status" value="2"/>
</dbReference>
<feature type="domain" description="PAC" evidence="2">
    <location>
        <begin position="342"/>
        <end position="396"/>
    </location>
</feature>
<feature type="domain" description="EAL" evidence="3">
    <location>
        <begin position="559"/>
        <end position="797"/>
    </location>
</feature>
<dbReference type="InterPro" id="IPR001610">
    <property type="entry name" value="PAC"/>
</dbReference>
<dbReference type="Gene3D" id="3.30.70.270">
    <property type="match status" value="1"/>
</dbReference>
<dbReference type="Pfam" id="PF00990">
    <property type="entry name" value="GGDEF"/>
    <property type="match status" value="1"/>
</dbReference>
<dbReference type="SMART" id="SM00091">
    <property type="entry name" value="PAS"/>
    <property type="match status" value="3"/>
</dbReference>
<evidence type="ECO:0000313" key="5">
    <source>
        <dbReference type="EMBL" id="QOP41913.1"/>
    </source>
</evidence>
<evidence type="ECO:0000313" key="6">
    <source>
        <dbReference type="Proteomes" id="UP000593910"/>
    </source>
</evidence>
<dbReference type="AlphaFoldDB" id="A0A7M1AWS0"/>
<dbReference type="Pfam" id="PF00563">
    <property type="entry name" value="EAL"/>
    <property type="match status" value="1"/>
</dbReference>
<evidence type="ECO:0000259" key="4">
    <source>
        <dbReference type="PROSITE" id="PS50887"/>
    </source>
</evidence>
<dbReference type="SMART" id="SM00086">
    <property type="entry name" value="PAC"/>
    <property type="match status" value="3"/>
</dbReference>
<protein>
    <submittedName>
        <fullName evidence="5">EAL domain-containing protein</fullName>
    </submittedName>
</protein>
<dbReference type="RefSeq" id="WP_193113234.1">
    <property type="nucleotide sequence ID" value="NZ_CP041165.1"/>
</dbReference>
<dbReference type="Gene3D" id="2.10.70.100">
    <property type="match status" value="1"/>
</dbReference>
<dbReference type="PROSITE" id="PS50887">
    <property type="entry name" value="GGDEF"/>
    <property type="match status" value="1"/>
</dbReference>
<dbReference type="PANTHER" id="PTHR33121">
    <property type="entry name" value="CYCLIC DI-GMP PHOSPHODIESTERASE PDEF"/>
    <property type="match status" value="1"/>
</dbReference>
<dbReference type="Pfam" id="PF13426">
    <property type="entry name" value="PAS_9"/>
    <property type="match status" value="1"/>
</dbReference>
<proteinExistence type="predicted"/>
<organism evidence="5 6">
    <name type="scientific">Sulfurimonas marina</name>
    <dbReference type="NCBI Taxonomy" id="2590551"/>
    <lineage>
        <taxon>Bacteria</taxon>
        <taxon>Pseudomonadati</taxon>
        <taxon>Campylobacterota</taxon>
        <taxon>Epsilonproteobacteria</taxon>
        <taxon>Campylobacterales</taxon>
        <taxon>Sulfurimonadaceae</taxon>
        <taxon>Sulfurimonas</taxon>
    </lineage>
</organism>
<feature type="domain" description="PAS" evidence="1">
    <location>
        <begin position="290"/>
        <end position="341"/>
    </location>
</feature>